<evidence type="ECO:0000313" key="4">
    <source>
        <dbReference type="Proteomes" id="UP001652700"/>
    </source>
</evidence>
<dbReference type="InterPro" id="IPR002656">
    <property type="entry name" value="Acyl_transf_3_dom"/>
</dbReference>
<feature type="transmembrane region" description="Helical" evidence="1">
    <location>
        <begin position="177"/>
        <end position="198"/>
    </location>
</feature>
<feature type="transmembrane region" description="Helical" evidence="1">
    <location>
        <begin position="432"/>
        <end position="450"/>
    </location>
</feature>
<proteinExistence type="predicted"/>
<evidence type="ECO:0000259" key="2">
    <source>
        <dbReference type="Pfam" id="PF01757"/>
    </source>
</evidence>
<keyword evidence="1" id="KW-0812">Transmembrane</keyword>
<feature type="transmembrane region" description="Helical" evidence="1">
    <location>
        <begin position="218"/>
        <end position="242"/>
    </location>
</feature>
<evidence type="ECO:0000313" key="3">
    <source>
        <dbReference type="EnsemblMetazoa" id="XP_050505759.1"/>
    </source>
</evidence>
<feature type="transmembrane region" description="Helical" evidence="1">
    <location>
        <begin position="322"/>
        <end position="341"/>
    </location>
</feature>
<dbReference type="EnsemblMetazoa" id="XM_050649802.1">
    <property type="protein sequence ID" value="XP_050505759.1"/>
    <property type="gene ID" value="LOC114343304"/>
</dbReference>
<accession>A0ABM5K6F2</accession>
<dbReference type="EnsemblMetazoa" id="XM_050649800.1">
    <property type="protein sequence ID" value="XP_050505757.1"/>
    <property type="gene ID" value="LOC114343304"/>
</dbReference>
<feature type="transmembrane region" description="Helical" evidence="1">
    <location>
        <begin position="462"/>
        <end position="481"/>
    </location>
</feature>
<dbReference type="PANTHER" id="PTHR11161">
    <property type="entry name" value="O-ACYLTRANSFERASE"/>
    <property type="match status" value="1"/>
</dbReference>
<keyword evidence="4" id="KW-1185">Reference proteome</keyword>
<dbReference type="PANTHER" id="PTHR11161:SF72">
    <property type="entry name" value="FI21449P1"/>
    <property type="match status" value="1"/>
</dbReference>
<feature type="domain" description="Acyltransferase 3" evidence="2">
    <location>
        <begin position="171"/>
        <end position="556"/>
    </location>
</feature>
<dbReference type="InterPro" id="IPR052728">
    <property type="entry name" value="O2_lipid_transport_reg"/>
</dbReference>
<name>A0ABM5K6F2_DIAVI</name>
<sequence>MLPQLYKMANYTQCAENPSNYYCSAQARLIIPSTNLNTINLIKNFSLDKTKFDREFIYRTQCIPKEFIQDDSELYYYASNLVNQEMEFFQLSAKVEDVTCNKIGLEINTFDIICLVVVVFYNILLMFATYKEKSYEKEKGLKYAISRLSLFHTWKLRSKPPNTTDFKNLINMNGTRVFGMLIIILLHIGVASNTSFISDPEVYEKVYYTLVDSILGCLPVLIVLYFFLISSWLLTIQVHNIYARGQLSLKNVGILILNRYFRLNLVIIVLMIISRSSWVTMIPGPANFYTVMANQKACSENWLPSIFFITNIYRGVHICNPVTWHVSADFQLYVINLFLLYIKFKFKFNNIKFLATILTCSIILHGITLRIFDNGPLYLAELRYIEVRSIYQSLPYVVAYMSTYTLWSSSLIGVIFGIIYIKTKNFTIKPNAVLNTIWCSTSFGLIYLAIKMGAIKINGIKASLLGCLIRPIFSLGCALGVYGMSHNLGGPIKNLMESKVFIILSNCVYCVYLIHMPTMLLINRFSMEPINFDYWKVIQDYIVSVILSFLIGIYFTLAIEEPGNMIQKKILPQITKWEKISKTE</sequence>
<dbReference type="RefSeq" id="XP_050505757.1">
    <property type="nucleotide sequence ID" value="XM_050649800.1"/>
</dbReference>
<protein>
    <recommendedName>
        <fullName evidence="2">Acyltransferase 3 domain-containing protein</fullName>
    </recommendedName>
</protein>
<feature type="transmembrane region" description="Helical" evidence="1">
    <location>
        <begin position="397"/>
        <end position="420"/>
    </location>
</feature>
<keyword evidence="1" id="KW-0472">Membrane</keyword>
<dbReference type="EnsemblMetazoa" id="XM_050649801.1">
    <property type="protein sequence ID" value="XP_050505758.1"/>
    <property type="gene ID" value="LOC114343304"/>
</dbReference>
<keyword evidence="1" id="KW-1133">Transmembrane helix</keyword>
<dbReference type="Proteomes" id="UP001652700">
    <property type="component" value="Unplaced"/>
</dbReference>
<reference evidence="3" key="1">
    <citation type="submission" date="2025-05" db="UniProtKB">
        <authorList>
            <consortium name="EnsemblMetazoa"/>
        </authorList>
    </citation>
    <scope>IDENTIFICATION</scope>
</reference>
<dbReference type="Pfam" id="PF01757">
    <property type="entry name" value="Acyl_transf_3"/>
    <property type="match status" value="1"/>
</dbReference>
<evidence type="ECO:0000256" key="1">
    <source>
        <dbReference type="SAM" id="Phobius"/>
    </source>
</evidence>
<feature type="transmembrane region" description="Helical" evidence="1">
    <location>
        <begin position="263"/>
        <end position="282"/>
    </location>
</feature>
<feature type="transmembrane region" description="Helical" evidence="1">
    <location>
        <begin position="541"/>
        <end position="559"/>
    </location>
</feature>
<feature type="transmembrane region" description="Helical" evidence="1">
    <location>
        <begin position="353"/>
        <end position="372"/>
    </location>
</feature>
<organism evidence="3 4">
    <name type="scientific">Diabrotica virgifera virgifera</name>
    <name type="common">western corn rootworm</name>
    <dbReference type="NCBI Taxonomy" id="50390"/>
    <lineage>
        <taxon>Eukaryota</taxon>
        <taxon>Metazoa</taxon>
        <taxon>Ecdysozoa</taxon>
        <taxon>Arthropoda</taxon>
        <taxon>Hexapoda</taxon>
        <taxon>Insecta</taxon>
        <taxon>Pterygota</taxon>
        <taxon>Neoptera</taxon>
        <taxon>Endopterygota</taxon>
        <taxon>Coleoptera</taxon>
        <taxon>Polyphaga</taxon>
        <taxon>Cucujiformia</taxon>
        <taxon>Chrysomeloidea</taxon>
        <taxon>Chrysomelidae</taxon>
        <taxon>Galerucinae</taxon>
        <taxon>Diabroticina</taxon>
        <taxon>Diabroticites</taxon>
        <taxon>Diabrotica</taxon>
    </lineage>
</organism>
<dbReference type="RefSeq" id="XP_050505759.1">
    <property type="nucleotide sequence ID" value="XM_050649802.1"/>
</dbReference>
<dbReference type="RefSeq" id="XP_050505758.1">
    <property type="nucleotide sequence ID" value="XM_050649801.1"/>
</dbReference>
<feature type="transmembrane region" description="Helical" evidence="1">
    <location>
        <begin position="501"/>
        <end position="521"/>
    </location>
</feature>
<feature type="transmembrane region" description="Helical" evidence="1">
    <location>
        <begin position="110"/>
        <end position="130"/>
    </location>
</feature>
<dbReference type="GeneID" id="114343304"/>